<gene>
    <name evidence="9" type="ORF">LX83_007256</name>
</gene>
<evidence type="ECO:0000256" key="6">
    <source>
        <dbReference type="ARBA" id="ARBA00070406"/>
    </source>
</evidence>
<dbReference type="EMBL" id="JAMTCK010000031">
    <property type="protein sequence ID" value="MCP2170365.1"/>
    <property type="molecule type" value="Genomic_DNA"/>
</dbReference>
<evidence type="ECO:0000259" key="7">
    <source>
        <dbReference type="PROSITE" id="PS51077"/>
    </source>
</evidence>
<dbReference type="GO" id="GO:0045892">
    <property type="term" value="P:negative regulation of DNA-templated transcription"/>
    <property type="evidence" value="ECO:0007669"/>
    <property type="project" value="TreeGrafter"/>
</dbReference>
<evidence type="ECO:0000313" key="9">
    <source>
        <dbReference type="EMBL" id="MCP2170365.1"/>
    </source>
</evidence>
<evidence type="ECO:0000256" key="4">
    <source>
        <dbReference type="ARBA" id="ARBA00023163"/>
    </source>
</evidence>
<evidence type="ECO:0000256" key="5">
    <source>
        <dbReference type="ARBA" id="ARBA00058938"/>
    </source>
</evidence>
<reference evidence="9" key="1">
    <citation type="submission" date="2022-06" db="EMBL/GenBank/DDBJ databases">
        <title>Genomic Encyclopedia of Archaeal and Bacterial Type Strains, Phase II (KMG-II): from individual species to whole genera.</title>
        <authorList>
            <person name="Goeker M."/>
        </authorList>
    </citation>
    <scope>NUCLEOTIDE SEQUENCE</scope>
    <source>
        <strain evidence="9">DSM 43935</strain>
    </source>
</reference>
<keyword evidence="4" id="KW-0804">Transcription</keyword>
<proteinExistence type="predicted"/>
<evidence type="ECO:0000256" key="3">
    <source>
        <dbReference type="ARBA" id="ARBA00023125"/>
    </source>
</evidence>
<dbReference type="GO" id="GO:0003677">
    <property type="term" value="F:DNA binding"/>
    <property type="evidence" value="ECO:0007669"/>
    <property type="project" value="UniProtKB-KW"/>
</dbReference>
<dbReference type="SUPFAM" id="SSF46785">
    <property type="entry name" value="Winged helix' DNA-binding domain"/>
    <property type="match status" value="2"/>
</dbReference>
<dbReference type="InterPro" id="IPR050707">
    <property type="entry name" value="HTH_MetabolicPath_Reg"/>
</dbReference>
<dbReference type="InterPro" id="IPR014757">
    <property type="entry name" value="Tscrpt_reg_IclR_C"/>
</dbReference>
<dbReference type="SUPFAM" id="SSF55781">
    <property type="entry name" value="GAF domain-like"/>
    <property type="match status" value="2"/>
</dbReference>
<dbReference type="InterPro" id="IPR012794">
    <property type="entry name" value="PcaR_PcaU"/>
</dbReference>
<keyword evidence="2" id="KW-0805">Transcription regulation</keyword>
<comment type="function">
    <text evidence="5">May be an activator protein for the gylABX operon.</text>
</comment>
<keyword evidence="3" id="KW-0238">DNA-binding</keyword>
<dbReference type="GO" id="GO:0003700">
    <property type="term" value="F:DNA-binding transcription factor activity"/>
    <property type="evidence" value="ECO:0007669"/>
    <property type="project" value="TreeGrafter"/>
</dbReference>
<evidence type="ECO:0000256" key="2">
    <source>
        <dbReference type="ARBA" id="ARBA00023015"/>
    </source>
</evidence>
<dbReference type="Pfam" id="PF09339">
    <property type="entry name" value="HTH_IclR"/>
    <property type="match status" value="2"/>
</dbReference>
<feature type="domain" description="IclR-ED" evidence="8">
    <location>
        <begin position="75"/>
        <end position="260"/>
    </location>
</feature>
<dbReference type="InterPro" id="IPR005471">
    <property type="entry name" value="Tscrpt_reg_IclR_N"/>
</dbReference>
<dbReference type="PROSITE" id="PS51077">
    <property type="entry name" value="HTH_ICLR"/>
    <property type="match status" value="2"/>
</dbReference>
<evidence type="ECO:0000313" key="10">
    <source>
        <dbReference type="Proteomes" id="UP001206128"/>
    </source>
</evidence>
<organism evidence="9 10">
    <name type="scientific">Goodfellowiella coeruleoviolacea</name>
    <dbReference type="NCBI Taxonomy" id="334858"/>
    <lineage>
        <taxon>Bacteria</taxon>
        <taxon>Bacillati</taxon>
        <taxon>Actinomycetota</taxon>
        <taxon>Actinomycetes</taxon>
        <taxon>Pseudonocardiales</taxon>
        <taxon>Pseudonocardiaceae</taxon>
        <taxon>Goodfellowiella</taxon>
    </lineage>
</organism>
<dbReference type="SMART" id="SM00346">
    <property type="entry name" value="HTH_ICLR"/>
    <property type="match status" value="2"/>
</dbReference>
<evidence type="ECO:0000256" key="1">
    <source>
        <dbReference type="ARBA" id="ARBA00022798"/>
    </source>
</evidence>
<keyword evidence="1" id="KW-0319">Glycerol metabolism</keyword>
<dbReference type="FunFam" id="1.10.10.10:FF:000056">
    <property type="entry name" value="IclR family transcriptional regulator"/>
    <property type="match status" value="1"/>
</dbReference>
<dbReference type="InterPro" id="IPR029016">
    <property type="entry name" value="GAF-like_dom_sf"/>
</dbReference>
<dbReference type="GO" id="GO:0046278">
    <property type="term" value="P:3,4-dihydroxybenzoate metabolic process"/>
    <property type="evidence" value="ECO:0007669"/>
    <property type="project" value="InterPro"/>
</dbReference>
<dbReference type="Proteomes" id="UP001206128">
    <property type="component" value="Unassembled WGS sequence"/>
</dbReference>
<dbReference type="InterPro" id="IPR036388">
    <property type="entry name" value="WH-like_DNA-bd_sf"/>
</dbReference>
<accession>A0AAE3GLS1</accession>
<dbReference type="Gene3D" id="3.30.450.40">
    <property type="match status" value="2"/>
</dbReference>
<keyword evidence="10" id="KW-1185">Reference proteome</keyword>
<dbReference type="PROSITE" id="PS51078">
    <property type="entry name" value="ICLR_ED"/>
    <property type="match status" value="2"/>
</dbReference>
<feature type="domain" description="HTH iclR-type" evidence="7">
    <location>
        <begin position="303"/>
        <end position="370"/>
    </location>
</feature>
<dbReference type="NCBIfam" id="TIGR02431">
    <property type="entry name" value="pcaR_pcaU"/>
    <property type="match status" value="1"/>
</dbReference>
<feature type="domain" description="HTH iclR-type" evidence="7">
    <location>
        <begin position="14"/>
        <end position="81"/>
    </location>
</feature>
<comment type="caution">
    <text evidence="9">The sequence shown here is derived from an EMBL/GenBank/DDBJ whole genome shotgun (WGS) entry which is preliminary data.</text>
</comment>
<dbReference type="AlphaFoldDB" id="A0AAE3GLS1"/>
<dbReference type="Pfam" id="PF01614">
    <property type="entry name" value="IclR_C"/>
    <property type="match status" value="2"/>
</dbReference>
<protein>
    <recommendedName>
        <fullName evidence="6">Glycerol operon regulatory protein</fullName>
    </recommendedName>
</protein>
<dbReference type="InterPro" id="IPR036390">
    <property type="entry name" value="WH_DNA-bd_sf"/>
</dbReference>
<feature type="domain" description="IclR-ED" evidence="8">
    <location>
        <begin position="364"/>
        <end position="548"/>
    </location>
</feature>
<dbReference type="Gene3D" id="1.10.10.10">
    <property type="entry name" value="Winged helix-like DNA-binding domain superfamily/Winged helix DNA-binding domain"/>
    <property type="match status" value="2"/>
</dbReference>
<name>A0AAE3GLS1_9PSEU</name>
<dbReference type="GO" id="GO:0006071">
    <property type="term" value="P:glycerol metabolic process"/>
    <property type="evidence" value="ECO:0007669"/>
    <property type="project" value="UniProtKB-KW"/>
</dbReference>
<sequence length="558" mass="58821">MPHTAPAAAQDEAVGPLVRGLAVLRALVGAGGQASPGELVRGTGLARSTVDRVLSTLARVGYLRLTGRDAELTPRLMELGNAYLAACRLPDTLGPLAERLGADLDESVSLAVPDGTGARFVYQSPRRRTMSLVFHIGDLLPADRGAPGALFAVHWGEADWRRWRERADDESGYAVPPAPEHTRFAERVAQARQAGVAVDDQVVEPGLLAVAVPVRDPAGRVVSALSAVSHTSRHDAASLVSTALPGLRQTVAAMEPALAAALAEPAAPAPAQPTGAAAASQPPEVAAATWLRASKQELGPEFVESLGRGLAVLTAFDEHRPALSLSAVAEATGLARATARRALLTLAQLGYVTQHGRLFRPTPRVLDLGFARLSTLTLAQIAQPHLAELVARVHDSASMAVLAGDDIRYVARVHTVRIMSVSITLGTRFPAYATALGRVLLAGLPEAERARRLAALRPQPLTRHTVTDTARLAEILAEVDRAGYALVDQELEDGLRSIAVPVRDRAGRVVAAINVSLHAARQSAEASRADLLPALRRTAERVTADLAVASRFARINPA</sequence>
<dbReference type="PANTHER" id="PTHR30136">
    <property type="entry name" value="HELIX-TURN-HELIX TRANSCRIPTIONAL REGULATOR, ICLR FAMILY"/>
    <property type="match status" value="1"/>
</dbReference>
<dbReference type="PANTHER" id="PTHR30136:SF34">
    <property type="entry name" value="TRANSCRIPTIONAL REGULATOR"/>
    <property type="match status" value="1"/>
</dbReference>
<dbReference type="GO" id="GO:0045893">
    <property type="term" value="P:positive regulation of DNA-templated transcription"/>
    <property type="evidence" value="ECO:0007669"/>
    <property type="project" value="InterPro"/>
</dbReference>
<evidence type="ECO:0000259" key="8">
    <source>
        <dbReference type="PROSITE" id="PS51078"/>
    </source>
</evidence>